<evidence type="ECO:0000313" key="9">
    <source>
        <dbReference type="EMBL" id="PWN93035.1"/>
    </source>
</evidence>
<dbReference type="GO" id="GO:0000278">
    <property type="term" value="P:mitotic cell cycle"/>
    <property type="evidence" value="ECO:0007669"/>
    <property type="project" value="TreeGrafter"/>
</dbReference>
<feature type="compositionally biased region" description="Acidic residues" evidence="6">
    <location>
        <begin position="1042"/>
        <end position="1080"/>
    </location>
</feature>
<name>A0A316YYV9_9BASI</name>
<dbReference type="RefSeq" id="XP_025380233.1">
    <property type="nucleotide sequence ID" value="XM_025520353.1"/>
</dbReference>
<dbReference type="GO" id="GO:0051225">
    <property type="term" value="P:spindle assembly"/>
    <property type="evidence" value="ECO:0007669"/>
    <property type="project" value="TreeGrafter"/>
</dbReference>
<dbReference type="GO" id="GO:0051011">
    <property type="term" value="F:microtubule minus-end binding"/>
    <property type="evidence" value="ECO:0007669"/>
    <property type="project" value="TreeGrafter"/>
</dbReference>
<dbReference type="GO" id="GO:0007020">
    <property type="term" value="P:microtubule nucleation"/>
    <property type="evidence" value="ECO:0007669"/>
    <property type="project" value="InterPro"/>
</dbReference>
<feature type="region of interest" description="Disordered" evidence="6">
    <location>
        <begin position="84"/>
        <end position="122"/>
    </location>
</feature>
<dbReference type="GO" id="GO:0031122">
    <property type="term" value="P:cytoplasmic microtubule organization"/>
    <property type="evidence" value="ECO:0007669"/>
    <property type="project" value="TreeGrafter"/>
</dbReference>
<accession>A0A316YYV9</accession>
<dbReference type="GO" id="GO:0051321">
    <property type="term" value="P:meiotic cell cycle"/>
    <property type="evidence" value="ECO:0007669"/>
    <property type="project" value="TreeGrafter"/>
</dbReference>
<evidence type="ECO:0000259" key="7">
    <source>
        <dbReference type="Pfam" id="PF04130"/>
    </source>
</evidence>
<dbReference type="Gene3D" id="1.20.120.1900">
    <property type="entry name" value="Gamma-tubulin complex, C-terminal domain"/>
    <property type="match status" value="1"/>
</dbReference>
<evidence type="ECO:0008006" key="11">
    <source>
        <dbReference type="Google" id="ProtNLM"/>
    </source>
</evidence>
<dbReference type="Pfam" id="PF04130">
    <property type="entry name" value="GCP_C_terminal"/>
    <property type="match status" value="1"/>
</dbReference>
<dbReference type="InterPro" id="IPR041470">
    <property type="entry name" value="GCP_N"/>
</dbReference>
<keyword evidence="10" id="KW-1185">Reference proteome</keyword>
<dbReference type="Proteomes" id="UP000245768">
    <property type="component" value="Unassembled WGS sequence"/>
</dbReference>
<reference evidence="9 10" key="1">
    <citation type="journal article" date="2018" name="Mol. Biol. Evol.">
        <title>Broad Genomic Sampling Reveals a Smut Pathogenic Ancestry of the Fungal Clade Ustilaginomycotina.</title>
        <authorList>
            <person name="Kijpornyongpan T."/>
            <person name="Mondo S.J."/>
            <person name="Barry K."/>
            <person name="Sandor L."/>
            <person name="Lee J."/>
            <person name="Lipzen A."/>
            <person name="Pangilinan J."/>
            <person name="LaButti K."/>
            <person name="Hainaut M."/>
            <person name="Henrissat B."/>
            <person name="Grigoriev I.V."/>
            <person name="Spatafora J.W."/>
            <person name="Aime M.C."/>
        </authorList>
    </citation>
    <scope>NUCLEOTIDE SEQUENCE [LARGE SCALE GENOMIC DNA]</scope>
    <source>
        <strain evidence="9 10">MCA 4198</strain>
    </source>
</reference>
<dbReference type="EMBL" id="KZ819634">
    <property type="protein sequence ID" value="PWN93035.1"/>
    <property type="molecule type" value="Genomic_DNA"/>
</dbReference>
<comment type="similarity">
    <text evidence="2">Belongs to the TUBGCP family.</text>
</comment>
<comment type="subcellular location">
    <subcellularLocation>
        <location evidence="1">Cytoplasm</location>
        <location evidence="1">Cytoskeleton</location>
    </subcellularLocation>
</comment>
<keyword evidence="3" id="KW-0963">Cytoplasm</keyword>
<evidence type="ECO:0000313" key="10">
    <source>
        <dbReference type="Proteomes" id="UP000245768"/>
    </source>
</evidence>
<evidence type="ECO:0000256" key="5">
    <source>
        <dbReference type="ARBA" id="ARBA00023212"/>
    </source>
</evidence>
<dbReference type="GO" id="GO:0000930">
    <property type="term" value="C:gamma-tubulin complex"/>
    <property type="evidence" value="ECO:0007669"/>
    <property type="project" value="UniProtKB-ARBA"/>
</dbReference>
<dbReference type="GeneID" id="37042269"/>
<feature type="domain" description="Gamma tubulin complex component C-terminal" evidence="7">
    <location>
        <begin position="792"/>
        <end position="1195"/>
    </location>
</feature>
<organism evidence="9 10">
    <name type="scientific">Acaromyces ingoldii</name>
    <dbReference type="NCBI Taxonomy" id="215250"/>
    <lineage>
        <taxon>Eukaryota</taxon>
        <taxon>Fungi</taxon>
        <taxon>Dikarya</taxon>
        <taxon>Basidiomycota</taxon>
        <taxon>Ustilaginomycotina</taxon>
        <taxon>Exobasidiomycetes</taxon>
        <taxon>Exobasidiales</taxon>
        <taxon>Cryptobasidiaceae</taxon>
        <taxon>Acaromyces</taxon>
    </lineage>
</organism>
<dbReference type="InParanoid" id="A0A316YYV9"/>
<dbReference type="InterPro" id="IPR040457">
    <property type="entry name" value="GCP_C"/>
</dbReference>
<evidence type="ECO:0000256" key="3">
    <source>
        <dbReference type="ARBA" id="ARBA00022490"/>
    </source>
</evidence>
<sequence length="1276" mass="142007">MMLRGATAAQPGLHPLPRLDRKHAFDLSTPRLLDVRALQNRISLPFDVDVQADTAGGIDGGDDALGRWAKDKRSASTAKLIGSLVQQDRKESKDGRGQRLADHLGEASGRAEPGPSRIPPAASSLVSWDSLRDDVQYARFLTDVQRGGWDDTQLDEAVMCSLIGPLNQEEGEVVIPAPAHFRGSVLASLVKTACGQVSAHFAWDERDARFTWAETLQRDLRAQEKRRLRRAIKKAKGMTGKRARERQALVEQLDAVRLSSPEDEIIWKGKERIHGLTEEASEAVVSRFLDIGSLQRRLYGRIEDLRRKVPAARKKSRDESDDDEEDLTMFQPPHEAYALASSLSSVLDWISGELQEWSAAVPPDAALSSARQDLEVIHLLLSSLADMCACSMSRLPPFRFMTRPPAKDSSIGRVDTHAATVQTTQLLNLVHSHMHAVLASSAPPLVQGVWSYLLATTTRTWREQLATWVGWPCPPEAKQEDAVERQMLVEREKRQAKEEIWSEEMARCEPWPGAEVEWAWDERGEEDVGYILRPSRLPAMLPLHSARDVLEAGRALRLLRRAAPPGHPLLTSLDGRVGLEVVATSRSSNSQRGPIPVPSWTWSDVELRKSGVAVETRVRELQREIARWRRVRGQRSGGRPSSASDTNAISFPRYSALPAHGILTAGNAIEGGFQQHNHLSKPSSLPSALSKDLERAMLVFDALPGEALDDKEDGEKEIPQADTLLEHIAYALETASASDGRSRHNTSLLPPTSLGLASLTEASIIAPLLQWSRLINSSLISVFFRDLGLATYLETCRRFLLLGNTRFAERIAEVLFDVDWLDQDDEERGQEGEGVGLSKMLRKEPSWPPSGGSQLSSALNFVVLETVAELKTTDAVPSERTTHDEETLSAEKLAIRDLDDRLSFAVVRPDKGGKANADAAWRDRRNVEALDWLTLSFHPPPLIAPLLTPQTQESYRRLFNHLLKLMRVRHVLDLVFRKICSSRQSTALGQGQERAQRHILAFRFEAQHVVDLLQAHSSEVAVGQRWESFMARLDQLRREAEERDTEAFVDDGDAFEEEEGEIDEDESIANDEEQDGDEENPAATADEGAASTRRRMEIKDVFSLARYHEWTLERMVSGCFLGSSKKRGGQRGGKIYEIIEEIMNLVLAFGDFVLTRATKKEAILEEEEEARLEKLHKRFRSRVALLGKALEVVLEHSSSGSNAAAGSTLWRQKASTAEPDSLASLELQRQEEEAQRDLLELQRDSGGNLKGSETEAIRCLILGLSSIQTGSGRLKS</sequence>
<dbReference type="GO" id="GO:0005874">
    <property type="term" value="C:microtubule"/>
    <property type="evidence" value="ECO:0007669"/>
    <property type="project" value="UniProtKB-KW"/>
</dbReference>
<dbReference type="GO" id="GO:0000922">
    <property type="term" value="C:spindle pole"/>
    <property type="evidence" value="ECO:0007669"/>
    <property type="project" value="InterPro"/>
</dbReference>
<dbReference type="PANTHER" id="PTHR19302">
    <property type="entry name" value="GAMMA TUBULIN COMPLEX PROTEIN"/>
    <property type="match status" value="1"/>
</dbReference>
<feature type="compositionally biased region" description="Basic and acidic residues" evidence="6">
    <location>
        <begin position="87"/>
        <end position="105"/>
    </location>
</feature>
<evidence type="ECO:0000259" key="8">
    <source>
        <dbReference type="Pfam" id="PF17681"/>
    </source>
</evidence>
<dbReference type="InterPro" id="IPR042241">
    <property type="entry name" value="GCP_C_sf"/>
</dbReference>
<feature type="region of interest" description="Disordered" evidence="6">
    <location>
        <begin position="1041"/>
        <end position="1092"/>
    </location>
</feature>
<dbReference type="STRING" id="215250.A0A316YYV9"/>
<dbReference type="PANTHER" id="PTHR19302:SF70">
    <property type="entry name" value="GAMMA-TUBULIN COMPLEX COMPONENT 6"/>
    <property type="match status" value="1"/>
</dbReference>
<keyword evidence="4" id="KW-0493">Microtubule</keyword>
<evidence type="ECO:0000256" key="4">
    <source>
        <dbReference type="ARBA" id="ARBA00022701"/>
    </source>
</evidence>
<evidence type="ECO:0000256" key="1">
    <source>
        <dbReference type="ARBA" id="ARBA00004245"/>
    </source>
</evidence>
<feature type="region of interest" description="Disordered" evidence="6">
    <location>
        <begin position="827"/>
        <end position="854"/>
    </location>
</feature>
<dbReference type="OrthoDB" id="775571at2759"/>
<protein>
    <recommendedName>
        <fullName evidence="11">Spindle pole body component</fullName>
    </recommendedName>
</protein>
<proteinExistence type="inferred from homology"/>
<dbReference type="InterPro" id="IPR007259">
    <property type="entry name" value="GCP"/>
</dbReference>
<dbReference type="GO" id="GO:0005816">
    <property type="term" value="C:spindle pole body"/>
    <property type="evidence" value="ECO:0007669"/>
    <property type="project" value="UniProtKB-ARBA"/>
</dbReference>
<dbReference type="AlphaFoldDB" id="A0A316YYV9"/>
<dbReference type="Pfam" id="PF17681">
    <property type="entry name" value="GCP_N_terminal"/>
    <property type="match status" value="1"/>
</dbReference>
<dbReference type="GO" id="GO:0043015">
    <property type="term" value="F:gamma-tubulin binding"/>
    <property type="evidence" value="ECO:0007669"/>
    <property type="project" value="InterPro"/>
</dbReference>
<evidence type="ECO:0000256" key="6">
    <source>
        <dbReference type="SAM" id="MobiDB-lite"/>
    </source>
</evidence>
<feature type="domain" description="Gamma tubulin complex component protein N-terminal" evidence="8">
    <location>
        <begin position="370"/>
        <end position="562"/>
    </location>
</feature>
<keyword evidence="5" id="KW-0206">Cytoskeleton</keyword>
<evidence type="ECO:0000256" key="2">
    <source>
        <dbReference type="ARBA" id="ARBA00010337"/>
    </source>
</evidence>
<gene>
    <name evidence="9" type="ORF">FA10DRAFT_263747</name>
</gene>